<feature type="domain" description="Guanylate cyclase" evidence="2">
    <location>
        <begin position="764"/>
        <end position="897"/>
    </location>
</feature>
<gene>
    <name evidence="4" type="ORF">OZSIB_3617</name>
</gene>
<proteinExistence type="predicted"/>
<feature type="transmembrane region" description="Helical" evidence="1">
    <location>
        <begin position="370"/>
        <end position="392"/>
    </location>
</feature>
<dbReference type="InterPro" id="IPR050697">
    <property type="entry name" value="Adenylyl/Guanylyl_Cyclase_3/4"/>
</dbReference>
<dbReference type="AlphaFoldDB" id="A0A367ZPS6"/>
<organism evidence="4 5">
    <name type="scientific">Candidatus Ozemobacter sibiricus</name>
    <dbReference type="NCBI Taxonomy" id="2268124"/>
    <lineage>
        <taxon>Bacteria</taxon>
        <taxon>Candidatus Ozemobacteria</taxon>
        <taxon>Candidatus Ozemobacterales</taxon>
        <taxon>Candidatus Ozemobacteraceae</taxon>
        <taxon>Candidatus Ozemobacter</taxon>
    </lineage>
</organism>
<feature type="transmembrane region" description="Helical" evidence="1">
    <location>
        <begin position="20"/>
        <end position="37"/>
    </location>
</feature>
<keyword evidence="1" id="KW-0812">Transmembrane</keyword>
<dbReference type="GO" id="GO:0009190">
    <property type="term" value="P:cyclic nucleotide biosynthetic process"/>
    <property type="evidence" value="ECO:0007669"/>
    <property type="project" value="InterPro"/>
</dbReference>
<dbReference type="Pfam" id="PF00672">
    <property type="entry name" value="HAMP"/>
    <property type="match status" value="1"/>
</dbReference>
<dbReference type="CDD" id="cd06225">
    <property type="entry name" value="HAMP"/>
    <property type="match status" value="1"/>
</dbReference>
<dbReference type="GO" id="GO:0016020">
    <property type="term" value="C:membrane"/>
    <property type="evidence" value="ECO:0007669"/>
    <property type="project" value="InterPro"/>
</dbReference>
<accession>A0A367ZPS6</accession>
<dbReference type="Gene3D" id="6.10.340.10">
    <property type="match status" value="1"/>
</dbReference>
<dbReference type="SUPFAM" id="SSF55073">
    <property type="entry name" value="Nucleotide cyclase"/>
    <property type="match status" value="1"/>
</dbReference>
<feature type="transmembrane region" description="Helical" evidence="1">
    <location>
        <begin position="662"/>
        <end position="695"/>
    </location>
</feature>
<dbReference type="PROSITE" id="PS50885">
    <property type="entry name" value="HAMP"/>
    <property type="match status" value="1"/>
</dbReference>
<dbReference type="Gene3D" id="3.30.70.1230">
    <property type="entry name" value="Nucleotide cyclase"/>
    <property type="match status" value="1"/>
</dbReference>
<dbReference type="SMART" id="SM00044">
    <property type="entry name" value="CYCc"/>
    <property type="match status" value="1"/>
</dbReference>
<protein>
    <submittedName>
        <fullName evidence="4">Adenylate cyclase</fullName>
    </submittedName>
</protein>
<dbReference type="SMART" id="SM00304">
    <property type="entry name" value="HAMP"/>
    <property type="match status" value="1"/>
</dbReference>
<reference evidence="4 5" key="1">
    <citation type="submission" date="2018-05" db="EMBL/GenBank/DDBJ databases">
        <title>A metagenomic window into the 2 km-deep terrestrial subsurface aquifer revealed taxonomically and functionally diverse microbial community comprising novel uncultured bacterial lineages.</title>
        <authorList>
            <person name="Kadnikov V.V."/>
            <person name="Mardanov A.V."/>
            <person name="Beletsky A.V."/>
            <person name="Banks D."/>
            <person name="Pimenov N.V."/>
            <person name="Frank Y.A."/>
            <person name="Karnachuk O.V."/>
            <person name="Ravin N.V."/>
        </authorList>
    </citation>
    <scope>NUCLEOTIDE SEQUENCE [LARGE SCALE GENOMIC DNA]</scope>
    <source>
        <strain evidence="4">BY5</strain>
    </source>
</reference>
<evidence type="ECO:0000259" key="2">
    <source>
        <dbReference type="PROSITE" id="PS50125"/>
    </source>
</evidence>
<dbReference type="PANTHER" id="PTHR43081">
    <property type="entry name" value="ADENYLATE CYCLASE, TERMINAL-DIFFERENTIATION SPECIFIC-RELATED"/>
    <property type="match status" value="1"/>
</dbReference>
<dbReference type="InterPro" id="IPR029787">
    <property type="entry name" value="Nucleotide_cyclase"/>
</dbReference>
<dbReference type="PROSITE" id="PS50125">
    <property type="entry name" value="GUANYLATE_CYCLASE_2"/>
    <property type="match status" value="1"/>
</dbReference>
<keyword evidence="1" id="KW-1133">Transmembrane helix</keyword>
<evidence type="ECO:0000313" key="4">
    <source>
        <dbReference type="EMBL" id="RCK80113.1"/>
    </source>
</evidence>
<dbReference type="EMBL" id="QOQW01000008">
    <property type="protein sequence ID" value="RCK80113.1"/>
    <property type="molecule type" value="Genomic_DNA"/>
</dbReference>
<feature type="transmembrane region" description="Helical" evidence="1">
    <location>
        <begin position="334"/>
        <end position="358"/>
    </location>
</feature>
<comment type="caution">
    <text evidence="4">The sequence shown here is derived from an EMBL/GenBank/DDBJ whole genome shotgun (WGS) entry which is preliminary data.</text>
</comment>
<dbReference type="SUPFAM" id="SSF158472">
    <property type="entry name" value="HAMP domain-like"/>
    <property type="match status" value="1"/>
</dbReference>
<evidence type="ECO:0000313" key="5">
    <source>
        <dbReference type="Proteomes" id="UP000252355"/>
    </source>
</evidence>
<dbReference type="GO" id="GO:0004016">
    <property type="term" value="F:adenylate cyclase activity"/>
    <property type="evidence" value="ECO:0007669"/>
    <property type="project" value="UniProtKB-ARBA"/>
</dbReference>
<keyword evidence="1" id="KW-0472">Membrane</keyword>
<dbReference type="InterPro" id="IPR001054">
    <property type="entry name" value="A/G_cyclase"/>
</dbReference>
<dbReference type="Pfam" id="PF00211">
    <property type="entry name" value="Guanylate_cyc"/>
    <property type="match status" value="1"/>
</dbReference>
<feature type="domain" description="HAMP" evidence="3">
    <location>
        <begin position="685"/>
        <end position="737"/>
    </location>
</feature>
<dbReference type="CDD" id="cd07302">
    <property type="entry name" value="CHD"/>
    <property type="match status" value="1"/>
</dbReference>
<evidence type="ECO:0000259" key="3">
    <source>
        <dbReference type="PROSITE" id="PS50885"/>
    </source>
</evidence>
<dbReference type="InterPro" id="IPR003660">
    <property type="entry name" value="HAMP_dom"/>
</dbReference>
<name>A0A367ZPS6_9BACT</name>
<dbReference type="GO" id="GO:0035556">
    <property type="term" value="P:intracellular signal transduction"/>
    <property type="evidence" value="ECO:0007669"/>
    <property type="project" value="InterPro"/>
</dbReference>
<dbReference type="PANTHER" id="PTHR43081:SF1">
    <property type="entry name" value="ADENYLATE CYCLASE, TERMINAL-DIFFERENTIATION SPECIFIC"/>
    <property type="match status" value="1"/>
</dbReference>
<evidence type="ECO:0000256" key="1">
    <source>
        <dbReference type="SAM" id="Phobius"/>
    </source>
</evidence>
<dbReference type="Proteomes" id="UP000252355">
    <property type="component" value="Unassembled WGS sequence"/>
</dbReference>
<sequence>MPAMPPTTAPAAAGTTPSPFWLLLFFLFGIVLPAWLIEQLLVQFETEQARVLDLADRDRARAVMARLDRQLDLPSLVGAALDAFAAQAATALGNRAVTPTRVRVLSAAFFRRFPAASRLYWFDRAGRLVQPAGGPPVPERTAWQAVYRTLAPGGGATPAEARLAAHQIRFTMGTLASIESLRAGFRQPVPVLFKGEAMLMAGRVLRSPRNRRPGRRAAPRLGGFLLLVPTGRASFGWELKRAVARLTTADTKVGGYWQSRQNGYGDGVAQPDGLLNPGLMHGLFQRLENGQGFLSHGGFTFLARFWSQDPDLVLVAAVRQTSPAARQAARAVRLIRGLTIGLVTLAALALLAMGGGLLAPSLRLATRFRLGTMALTGFPLLFLSIWGLDFLVKSAQHREAEVQQELENQLLSAEQAVASGIPHVQNLLRAVTASPAYGRINDLQDVLDLLRPLQPFGCKDATYARQRWRILSTLTARPYADVGTRSALHYFIKRLLEAAHFQIADLQKMSVPVIESFLSGRDMIDFLPNARLRLTQFGGDQFFLYSSVRKTATGEPRDFLLVTFDFPRFCAWFFQDWLARQPHPERIFLRTLAPAGLRREPRHPRLKELLDLVQFNQELITMRLTMRGRSYLARGRPLAGLSTVGAVIVPDDGGEGIFAHSWRFLALFGVMTLGVAMCLAGILESLLLAPVLALASAMDELERGHYDVVAIPQADDELGALAKGFNRLVEELRQKSRMLPLLNRELIAQAQEAPQVMTERRQVAVSFSGLREFARLEAALPADEAMAVRSGFLARCEAATRAWGGEIDKFLGDATMAVFFPAPGLAAPEERAVRAALTLQASLHTWMQERTRAGLPIFRHGTGIAAGPVIAGHIGSLRKRLDFTVIGDTVNLAARLEKEAGRPGRPTILATAAVLIRPLPGVRLLPTTITTVRGRVGALTIFGVEALDA</sequence>